<protein>
    <submittedName>
        <fullName evidence="3">Caspase family protein</fullName>
    </submittedName>
</protein>
<comment type="caution">
    <text evidence="3">The sequence shown here is derived from an EMBL/GenBank/DDBJ whole genome shotgun (WGS) entry which is preliminary data.</text>
</comment>
<gene>
    <name evidence="3" type="ORF">IPK02_10215</name>
</gene>
<accession>A0A935W3F1</accession>
<dbReference type="Proteomes" id="UP000706151">
    <property type="component" value="Unassembled WGS sequence"/>
</dbReference>
<dbReference type="GO" id="GO:0006508">
    <property type="term" value="P:proteolysis"/>
    <property type="evidence" value="ECO:0007669"/>
    <property type="project" value="InterPro"/>
</dbReference>
<evidence type="ECO:0000256" key="1">
    <source>
        <dbReference type="SAM" id="MobiDB-lite"/>
    </source>
</evidence>
<reference evidence="3 4" key="1">
    <citation type="submission" date="2020-10" db="EMBL/GenBank/DDBJ databases">
        <title>Connecting structure to function with the recovery of over 1000 high-quality activated sludge metagenome-assembled genomes encoding full-length rRNA genes using long-read sequencing.</title>
        <authorList>
            <person name="Singleton C.M."/>
            <person name="Petriglieri F."/>
            <person name="Kristensen J.M."/>
            <person name="Kirkegaard R.H."/>
            <person name="Michaelsen T.Y."/>
            <person name="Andersen M.H."/>
            <person name="Karst S.M."/>
            <person name="Dueholm M.S."/>
            <person name="Nielsen P.H."/>
            <person name="Albertsen M."/>
        </authorList>
    </citation>
    <scope>NUCLEOTIDE SEQUENCE [LARGE SCALE GENOMIC DNA]</scope>
    <source>
        <strain evidence="3">Fred_18-Q3-R57-64_BAT3C.720</strain>
    </source>
</reference>
<dbReference type="Gene3D" id="3.40.50.1460">
    <property type="match status" value="1"/>
</dbReference>
<feature type="region of interest" description="Disordered" evidence="1">
    <location>
        <begin position="85"/>
        <end position="104"/>
    </location>
</feature>
<sequence length="119" mass="12316">MWAWTVSGGRWRAVLAGWFILLPGFVAGEVAAAERRVALVIGNGAYAGAERLDTPRQDAADVSAALGKLGFTLIAPAPRDLDQRGMEQMVKQSPTPAAMPTSLFSTMPATASGAAATTG</sequence>
<name>A0A935W3F1_9PROT</name>
<dbReference type="InterPro" id="IPR011600">
    <property type="entry name" value="Pept_C14_caspase"/>
</dbReference>
<dbReference type="InterPro" id="IPR029030">
    <property type="entry name" value="Caspase-like_dom_sf"/>
</dbReference>
<organism evidence="3 4">
    <name type="scientific">Candidatus Accumulibacter affinis</name>
    <dbReference type="NCBI Taxonomy" id="2954384"/>
    <lineage>
        <taxon>Bacteria</taxon>
        <taxon>Pseudomonadati</taxon>
        <taxon>Pseudomonadota</taxon>
        <taxon>Betaproteobacteria</taxon>
        <taxon>Candidatus Accumulibacter</taxon>
    </lineage>
</organism>
<dbReference type="Pfam" id="PF00656">
    <property type="entry name" value="Peptidase_C14"/>
    <property type="match status" value="1"/>
</dbReference>
<evidence type="ECO:0000313" key="4">
    <source>
        <dbReference type="Proteomes" id="UP000706151"/>
    </source>
</evidence>
<dbReference type="AlphaFoldDB" id="A0A935W3F1"/>
<evidence type="ECO:0000313" key="3">
    <source>
        <dbReference type="EMBL" id="MBK7954296.1"/>
    </source>
</evidence>
<proteinExistence type="predicted"/>
<dbReference type="EMBL" id="JADJOT010000008">
    <property type="protein sequence ID" value="MBK7954296.1"/>
    <property type="molecule type" value="Genomic_DNA"/>
</dbReference>
<evidence type="ECO:0000259" key="2">
    <source>
        <dbReference type="Pfam" id="PF00656"/>
    </source>
</evidence>
<feature type="domain" description="Peptidase C14 caspase" evidence="2">
    <location>
        <begin position="35"/>
        <end position="92"/>
    </location>
</feature>
<dbReference type="GO" id="GO:0004197">
    <property type="term" value="F:cysteine-type endopeptidase activity"/>
    <property type="evidence" value="ECO:0007669"/>
    <property type="project" value="InterPro"/>
</dbReference>
<dbReference type="SUPFAM" id="SSF52129">
    <property type="entry name" value="Caspase-like"/>
    <property type="match status" value="1"/>
</dbReference>